<evidence type="ECO:0000313" key="1">
    <source>
        <dbReference type="EMBL" id="MDT0498993.1"/>
    </source>
</evidence>
<reference evidence="1 2" key="1">
    <citation type="submission" date="2023-09" db="EMBL/GenBank/DDBJ databases">
        <authorList>
            <person name="Rey-Velasco X."/>
        </authorList>
    </citation>
    <scope>NUCLEOTIDE SEQUENCE [LARGE SCALE GENOMIC DNA]</scope>
    <source>
        <strain evidence="1 2">W345</strain>
    </source>
</reference>
<evidence type="ECO:0008006" key="3">
    <source>
        <dbReference type="Google" id="ProtNLM"/>
    </source>
</evidence>
<proteinExistence type="predicted"/>
<dbReference type="RefSeq" id="WP_311366405.1">
    <property type="nucleotide sequence ID" value="NZ_JAVRIC010000031.1"/>
</dbReference>
<dbReference type="SUPFAM" id="SSF47413">
    <property type="entry name" value="lambda repressor-like DNA-binding domains"/>
    <property type="match status" value="1"/>
</dbReference>
<sequence length="111" mass="12303">MNAVAKTLTELSDYAGLSGMDVANVTEVSKATVSRWTTGKASPQPRTQLILSDLHYVANRLRDFYTPAEVRVWLYGRNDLLDGKSAMELINENRTEDVLAAIERLGALAYL</sequence>
<protein>
    <recommendedName>
        <fullName evidence="3">Antitoxin Xre/MbcA/ParS-like toxin-binding domain-containing protein</fullName>
    </recommendedName>
</protein>
<organism evidence="1 2">
    <name type="scientific">Banduia mediterranea</name>
    <dbReference type="NCBI Taxonomy" id="3075609"/>
    <lineage>
        <taxon>Bacteria</taxon>
        <taxon>Pseudomonadati</taxon>
        <taxon>Pseudomonadota</taxon>
        <taxon>Gammaproteobacteria</taxon>
        <taxon>Nevskiales</taxon>
        <taxon>Algiphilaceae</taxon>
        <taxon>Banduia</taxon>
    </lineage>
</organism>
<keyword evidence="2" id="KW-1185">Reference proteome</keyword>
<name>A0ABU2WM76_9GAMM</name>
<dbReference type="EMBL" id="JAVRIC010000031">
    <property type="protein sequence ID" value="MDT0498993.1"/>
    <property type="molecule type" value="Genomic_DNA"/>
</dbReference>
<dbReference type="Gene3D" id="1.10.260.40">
    <property type="entry name" value="lambda repressor-like DNA-binding domains"/>
    <property type="match status" value="1"/>
</dbReference>
<comment type="caution">
    <text evidence="1">The sequence shown here is derived from an EMBL/GenBank/DDBJ whole genome shotgun (WGS) entry which is preliminary data.</text>
</comment>
<dbReference type="InterPro" id="IPR010982">
    <property type="entry name" value="Lambda_DNA-bd_dom_sf"/>
</dbReference>
<gene>
    <name evidence="1" type="ORF">RM530_16740</name>
</gene>
<dbReference type="Pfam" id="PF13560">
    <property type="entry name" value="HTH_31"/>
    <property type="match status" value="1"/>
</dbReference>
<evidence type="ECO:0000313" key="2">
    <source>
        <dbReference type="Proteomes" id="UP001254608"/>
    </source>
</evidence>
<accession>A0ABU2WM76</accession>
<dbReference type="Proteomes" id="UP001254608">
    <property type="component" value="Unassembled WGS sequence"/>
</dbReference>